<dbReference type="Gene3D" id="3.30.450.40">
    <property type="match status" value="1"/>
</dbReference>
<comment type="caution">
    <text evidence="2">The sequence shown here is derived from an EMBL/GenBank/DDBJ whole genome shotgun (WGS) entry which is preliminary data.</text>
</comment>
<dbReference type="RefSeq" id="WP_344806539.1">
    <property type="nucleotide sequence ID" value="NZ_BAABBO010000010.1"/>
</dbReference>
<dbReference type="EMBL" id="BAABBO010000010">
    <property type="protein sequence ID" value="GAA3964914.1"/>
    <property type="molecule type" value="Genomic_DNA"/>
</dbReference>
<dbReference type="InterPro" id="IPR043128">
    <property type="entry name" value="Rev_trsase/Diguanyl_cyclase"/>
</dbReference>
<dbReference type="InterPro" id="IPR050706">
    <property type="entry name" value="Cyclic-di-GMP_PDE-like"/>
</dbReference>
<dbReference type="SUPFAM" id="SSF55781">
    <property type="entry name" value="GAF domain-like"/>
    <property type="match status" value="1"/>
</dbReference>
<evidence type="ECO:0000313" key="2">
    <source>
        <dbReference type="EMBL" id="GAA3964914.1"/>
    </source>
</evidence>
<evidence type="ECO:0000259" key="1">
    <source>
        <dbReference type="PROSITE" id="PS50883"/>
    </source>
</evidence>
<dbReference type="SUPFAM" id="SSF141868">
    <property type="entry name" value="EAL domain-like"/>
    <property type="match status" value="1"/>
</dbReference>
<dbReference type="InterPro" id="IPR001633">
    <property type="entry name" value="EAL_dom"/>
</dbReference>
<dbReference type="InterPro" id="IPR035919">
    <property type="entry name" value="EAL_sf"/>
</dbReference>
<keyword evidence="3" id="KW-1185">Reference proteome</keyword>
<dbReference type="PANTHER" id="PTHR33121">
    <property type="entry name" value="CYCLIC DI-GMP PHOSPHODIESTERASE PDEF"/>
    <property type="match status" value="1"/>
</dbReference>
<gene>
    <name evidence="2" type="ORF">GCM10022278_23410</name>
</gene>
<dbReference type="Proteomes" id="UP001501337">
    <property type="component" value="Unassembled WGS sequence"/>
</dbReference>
<protein>
    <submittedName>
        <fullName evidence="2">EAL domain-containing protein</fullName>
    </submittedName>
</protein>
<feature type="domain" description="EAL" evidence="1">
    <location>
        <begin position="330"/>
        <end position="584"/>
    </location>
</feature>
<name>A0ABP7PFP9_9GAMM</name>
<dbReference type="Pfam" id="PF01590">
    <property type="entry name" value="GAF"/>
    <property type="match status" value="1"/>
</dbReference>
<dbReference type="Pfam" id="PF00563">
    <property type="entry name" value="EAL"/>
    <property type="match status" value="1"/>
</dbReference>
<dbReference type="PANTHER" id="PTHR33121:SF19">
    <property type="entry name" value="CYCLIC DI-GMP PHOSPHODIESTERASE PA2567"/>
    <property type="match status" value="1"/>
</dbReference>
<dbReference type="PROSITE" id="PS50883">
    <property type="entry name" value="EAL"/>
    <property type="match status" value="1"/>
</dbReference>
<reference evidence="3" key="1">
    <citation type="journal article" date="2019" name="Int. J. Syst. Evol. Microbiol.">
        <title>The Global Catalogue of Microorganisms (GCM) 10K type strain sequencing project: providing services to taxonomists for standard genome sequencing and annotation.</title>
        <authorList>
            <consortium name="The Broad Institute Genomics Platform"/>
            <consortium name="The Broad Institute Genome Sequencing Center for Infectious Disease"/>
            <person name="Wu L."/>
            <person name="Ma J."/>
        </authorList>
    </citation>
    <scope>NUCLEOTIDE SEQUENCE [LARGE SCALE GENOMIC DNA]</scope>
    <source>
        <strain evidence="3">JCM 17555</strain>
    </source>
</reference>
<dbReference type="Gene3D" id="3.30.70.270">
    <property type="match status" value="1"/>
</dbReference>
<dbReference type="InterPro" id="IPR003018">
    <property type="entry name" value="GAF"/>
</dbReference>
<dbReference type="Gene3D" id="3.20.20.450">
    <property type="entry name" value="EAL domain"/>
    <property type="match status" value="1"/>
</dbReference>
<organism evidence="2 3">
    <name type="scientific">Allohahella marinimesophila</name>
    <dbReference type="NCBI Taxonomy" id="1054972"/>
    <lineage>
        <taxon>Bacteria</taxon>
        <taxon>Pseudomonadati</taxon>
        <taxon>Pseudomonadota</taxon>
        <taxon>Gammaproteobacteria</taxon>
        <taxon>Oceanospirillales</taxon>
        <taxon>Hahellaceae</taxon>
        <taxon>Allohahella</taxon>
    </lineage>
</organism>
<dbReference type="CDD" id="cd01948">
    <property type="entry name" value="EAL"/>
    <property type="match status" value="1"/>
</dbReference>
<sequence length="598" mass="66726">MDGYEKARLAALRQLNLLNTPPSENFDRIVRMARQIYDLPIAAVSLTDKDRQWFKSRVGVEHWEIPRYKACCNEVTMTSDLVVINDLLASDFYVDSVLARSGIRFYAGAPLVTHDGFTLGSMCVLGLQPREASDDELTALQDCSRLVMNQIDLQHAVGRIDFSSGLPNYVQFIEDLDDLARDHPGQPYFAVGTELVDLSQLGSLQRVMGPTYLSELLCVARKRLESHSTWPAARKLYHIGPCQLVHLDTGTTNGVIKRAHQWHEALMTAHIEETTSFTMSPAFGIVPFRLGKGSPSATLRRAHCAARDARDHDLVAGIYSATSDALHRRSFNLLSDFGHAVQSTDQLHLVYQPRVTMATGACKSAEALLRWQHRSLGIIYPIEFVPLLEQTPMCRQLTDWVLRHALAQVGVWRRQGLDLKIAINVAAANLIETDFTDRVLAYMAAENLPLDCIELELTESGLLSNGRAAREQLSRLVDAGIHVAIDDFGTGYSSLAYLQDIPAHVVKIDRSFITNLEQHTRGQTLVKSMINMAHDLGYSVVAEGVETCESYQRLNLLDCDEAQGYLIAKPLSEVQFSRWFRACRKKGLFSAQSGTLLN</sequence>
<dbReference type="SMART" id="SM00065">
    <property type="entry name" value="GAF"/>
    <property type="match status" value="1"/>
</dbReference>
<dbReference type="InterPro" id="IPR029016">
    <property type="entry name" value="GAF-like_dom_sf"/>
</dbReference>
<proteinExistence type="predicted"/>
<accession>A0ABP7PFP9</accession>
<dbReference type="SMART" id="SM00052">
    <property type="entry name" value="EAL"/>
    <property type="match status" value="1"/>
</dbReference>
<evidence type="ECO:0000313" key="3">
    <source>
        <dbReference type="Proteomes" id="UP001501337"/>
    </source>
</evidence>